<name>A0A1G9ZZD8_9EURY</name>
<keyword evidence="2" id="KW-1185">Reference proteome</keyword>
<dbReference type="EMBL" id="FNHL01000009">
    <property type="protein sequence ID" value="SDN26424.1"/>
    <property type="molecule type" value="Genomic_DNA"/>
</dbReference>
<sequence length="139" mass="15577">MRRTDVSVSRTPDGRRLDVSRVVDAPAAAVWDLFTDPSRWPEWGPSVGAVDCADERIRTGTTGRVRVAGVWIPFEVDDCDDEHYRWTWSVATVPATGHRVEPLGEGRCRAVFEVPLLAAGYAVVCERALRRIEELATRR</sequence>
<dbReference type="AlphaFoldDB" id="A0A1G9ZZD8"/>
<dbReference type="Gene3D" id="3.30.530.20">
    <property type="match status" value="1"/>
</dbReference>
<protein>
    <submittedName>
        <fullName evidence="1">Polyketide cyclase / dehydrase and lipid transport</fullName>
    </submittedName>
</protein>
<dbReference type="Proteomes" id="UP000199451">
    <property type="component" value="Unassembled WGS sequence"/>
</dbReference>
<proteinExistence type="predicted"/>
<dbReference type="OrthoDB" id="66844at2157"/>
<gene>
    <name evidence="1" type="ORF">SAMN04487949_3768</name>
</gene>
<dbReference type="Pfam" id="PF10604">
    <property type="entry name" value="Polyketide_cyc2"/>
    <property type="match status" value="1"/>
</dbReference>
<dbReference type="RefSeq" id="WP_089700044.1">
    <property type="nucleotide sequence ID" value="NZ_FNHL01000009.1"/>
</dbReference>
<reference evidence="2" key="1">
    <citation type="submission" date="2016-10" db="EMBL/GenBank/DDBJ databases">
        <authorList>
            <person name="Varghese N."/>
            <person name="Submissions S."/>
        </authorList>
    </citation>
    <scope>NUCLEOTIDE SEQUENCE [LARGE SCALE GENOMIC DNA]</scope>
    <source>
        <strain evidence="2">CGMCC 1.10119</strain>
    </source>
</reference>
<dbReference type="InterPro" id="IPR023393">
    <property type="entry name" value="START-like_dom_sf"/>
</dbReference>
<dbReference type="InterPro" id="IPR019587">
    <property type="entry name" value="Polyketide_cyclase/dehydratase"/>
</dbReference>
<dbReference type="STRING" id="660521.SAMN04487949_3768"/>
<evidence type="ECO:0000313" key="2">
    <source>
        <dbReference type="Proteomes" id="UP000199451"/>
    </source>
</evidence>
<accession>A0A1G9ZZD8</accession>
<dbReference type="SUPFAM" id="SSF55961">
    <property type="entry name" value="Bet v1-like"/>
    <property type="match status" value="1"/>
</dbReference>
<organism evidence="1 2">
    <name type="scientific">Halogranum gelatinilyticum</name>
    <dbReference type="NCBI Taxonomy" id="660521"/>
    <lineage>
        <taxon>Archaea</taxon>
        <taxon>Methanobacteriati</taxon>
        <taxon>Methanobacteriota</taxon>
        <taxon>Stenosarchaea group</taxon>
        <taxon>Halobacteria</taxon>
        <taxon>Halobacteriales</taxon>
        <taxon>Haloferacaceae</taxon>
    </lineage>
</organism>
<evidence type="ECO:0000313" key="1">
    <source>
        <dbReference type="EMBL" id="SDN26424.1"/>
    </source>
</evidence>